<keyword evidence="1" id="KW-0812">Transmembrane</keyword>
<proteinExistence type="predicted"/>
<feature type="transmembrane region" description="Helical" evidence="1">
    <location>
        <begin position="273"/>
        <end position="291"/>
    </location>
</feature>
<sequence length="292" mass="32359">MGYGDPKVVVDVKDIEHGEILYTDTDGKQRTYYPNRSIWLEVQTLEVLTILGEPKEEGAEPLLMTRVRGTALLEDHSISVVGDPESRVRQLSISLAIGEWPPKPEGSEPGNVPSMFGQLGRAMLGFNRADWEIGNSDEWWIECYLPKPFIEAMVADIRSGQINGMQLSLALRGLYTTEHSMAPPSSRGHLFIRPNKRDNSIEHPELATGDVRAIHFASASRDLRKHEPQEPEAAFTAEPRAPEGTFLAEAEVPEDPVATAVEHLGARFDKMRATVKWVGGLIVGALLILAFR</sequence>
<reference evidence="2" key="1">
    <citation type="submission" date="2015-10" db="EMBL/GenBank/DDBJ databases">
        <authorList>
            <person name="Gilbert D.G."/>
        </authorList>
    </citation>
    <scope>NUCLEOTIDE SEQUENCE</scope>
    <source>
        <strain evidence="2">Phyl III-seqv23</strain>
    </source>
</reference>
<organism evidence="2">
    <name type="scientific">Ralstonia solanacearum</name>
    <name type="common">Pseudomonas solanacearum</name>
    <dbReference type="NCBI Taxonomy" id="305"/>
    <lineage>
        <taxon>Bacteria</taxon>
        <taxon>Pseudomonadati</taxon>
        <taxon>Pseudomonadota</taxon>
        <taxon>Betaproteobacteria</taxon>
        <taxon>Burkholderiales</taxon>
        <taxon>Burkholderiaceae</taxon>
        <taxon>Ralstonia</taxon>
        <taxon>Ralstonia solanacearum species complex</taxon>
    </lineage>
</organism>
<keyword evidence="1" id="KW-0472">Membrane</keyword>
<dbReference type="EMBL" id="LN899821">
    <property type="protein sequence ID" value="CUV16227.1"/>
    <property type="molecule type" value="Genomic_DNA"/>
</dbReference>
<accession>A0A0S4U290</accession>
<name>A0A0S4U290_RALSL</name>
<evidence type="ECO:0000256" key="1">
    <source>
        <dbReference type="SAM" id="Phobius"/>
    </source>
</evidence>
<keyword evidence="1" id="KW-1133">Transmembrane helix</keyword>
<evidence type="ECO:0008006" key="3">
    <source>
        <dbReference type="Google" id="ProtNLM"/>
    </source>
</evidence>
<evidence type="ECO:0000313" key="2">
    <source>
        <dbReference type="EMBL" id="CUV16227.1"/>
    </source>
</evidence>
<protein>
    <recommendedName>
        <fullName evidence="3">Transmembrane protein</fullName>
    </recommendedName>
</protein>
<gene>
    <name evidence="2" type="ORF">PSS4_v1_50012</name>
</gene>
<dbReference type="AlphaFoldDB" id="A0A0S4U290"/>